<evidence type="ECO:0000313" key="2">
    <source>
        <dbReference type="Proteomes" id="UP000233556"/>
    </source>
</evidence>
<accession>A0A2I0TLW3</accession>
<dbReference type="Proteomes" id="UP000233556">
    <property type="component" value="Unassembled WGS sequence"/>
</dbReference>
<dbReference type="AlphaFoldDB" id="A0A2I0TLW3"/>
<gene>
    <name evidence="1" type="ORF">llap_14895</name>
</gene>
<protein>
    <submittedName>
        <fullName evidence="1">Uncharacterized protein</fullName>
    </submittedName>
</protein>
<dbReference type="EMBL" id="KZ508789">
    <property type="protein sequence ID" value="PKU34801.1"/>
    <property type="molecule type" value="Genomic_DNA"/>
</dbReference>
<evidence type="ECO:0000313" key="1">
    <source>
        <dbReference type="EMBL" id="PKU34801.1"/>
    </source>
</evidence>
<keyword evidence="2" id="KW-1185">Reference proteome</keyword>
<proteinExistence type="predicted"/>
<sequence length="90" mass="10463">MTEKSMPQTVLKQLEYFVGTLSYEVVQSLEVSVDYNQHILVNQDQEIIEILTVAPMDHHVYSTSMEQVKPPEPFTLMKNWENEYKASILS</sequence>
<organism evidence="1 2">
    <name type="scientific">Limosa lapponica baueri</name>
    <dbReference type="NCBI Taxonomy" id="1758121"/>
    <lineage>
        <taxon>Eukaryota</taxon>
        <taxon>Metazoa</taxon>
        <taxon>Chordata</taxon>
        <taxon>Craniata</taxon>
        <taxon>Vertebrata</taxon>
        <taxon>Euteleostomi</taxon>
        <taxon>Archelosauria</taxon>
        <taxon>Archosauria</taxon>
        <taxon>Dinosauria</taxon>
        <taxon>Saurischia</taxon>
        <taxon>Theropoda</taxon>
        <taxon>Coelurosauria</taxon>
        <taxon>Aves</taxon>
        <taxon>Neognathae</taxon>
        <taxon>Neoaves</taxon>
        <taxon>Charadriiformes</taxon>
        <taxon>Scolopacidae</taxon>
        <taxon>Limosa</taxon>
    </lineage>
</organism>
<reference evidence="2" key="1">
    <citation type="submission" date="2017-11" db="EMBL/GenBank/DDBJ databases">
        <authorList>
            <person name="Lima N.C."/>
            <person name="Parody-Merino A.M."/>
            <person name="Battley P.F."/>
            <person name="Fidler A.E."/>
            <person name="Prosdocimi F."/>
        </authorList>
    </citation>
    <scope>NUCLEOTIDE SEQUENCE [LARGE SCALE GENOMIC DNA]</scope>
</reference>
<reference evidence="2" key="2">
    <citation type="submission" date="2017-12" db="EMBL/GenBank/DDBJ databases">
        <title>Genome sequence of the Bar-tailed Godwit (Limosa lapponica baueri).</title>
        <authorList>
            <person name="Lima N.C.B."/>
            <person name="Parody-Merino A.M."/>
            <person name="Battley P.F."/>
            <person name="Fidler A.E."/>
            <person name="Prosdocimi F."/>
        </authorList>
    </citation>
    <scope>NUCLEOTIDE SEQUENCE [LARGE SCALE GENOMIC DNA]</scope>
</reference>
<name>A0A2I0TLW3_LIMLA</name>